<dbReference type="OrthoDB" id="3804952at2"/>
<dbReference type="InterPro" id="IPR016461">
    <property type="entry name" value="COMT-like"/>
</dbReference>
<dbReference type="PROSITE" id="PS51683">
    <property type="entry name" value="SAM_OMT_II"/>
    <property type="match status" value="1"/>
</dbReference>
<proteinExistence type="predicted"/>
<organism evidence="7 8">
    <name type="scientific">Actinophytocola oryzae</name>
    <dbReference type="NCBI Taxonomy" id="502181"/>
    <lineage>
        <taxon>Bacteria</taxon>
        <taxon>Bacillati</taxon>
        <taxon>Actinomycetota</taxon>
        <taxon>Actinomycetes</taxon>
        <taxon>Pseudonocardiales</taxon>
        <taxon>Pseudonocardiaceae</taxon>
    </lineage>
</organism>
<dbReference type="InterPro" id="IPR036388">
    <property type="entry name" value="WH-like_DNA-bd_sf"/>
</dbReference>
<keyword evidence="1 7" id="KW-0489">Methyltransferase</keyword>
<dbReference type="Gene3D" id="3.40.50.150">
    <property type="entry name" value="Vaccinia Virus protein VP39"/>
    <property type="match status" value="1"/>
</dbReference>
<dbReference type="Pfam" id="PF00891">
    <property type="entry name" value="Methyltransf_2"/>
    <property type="match status" value="1"/>
</dbReference>
<evidence type="ECO:0000313" key="8">
    <source>
        <dbReference type="Proteomes" id="UP000294927"/>
    </source>
</evidence>
<evidence type="ECO:0000313" key="7">
    <source>
        <dbReference type="EMBL" id="TDV38590.1"/>
    </source>
</evidence>
<gene>
    <name evidence="7" type="ORF">CLV71_12733</name>
</gene>
<keyword evidence="3" id="KW-0949">S-adenosyl-L-methionine</keyword>
<keyword evidence="2 7" id="KW-0808">Transferase</keyword>
<evidence type="ECO:0000259" key="6">
    <source>
        <dbReference type="Pfam" id="PF08100"/>
    </source>
</evidence>
<dbReference type="SUPFAM" id="SSF53335">
    <property type="entry name" value="S-adenosyl-L-methionine-dependent methyltransferases"/>
    <property type="match status" value="1"/>
</dbReference>
<dbReference type="InterPro" id="IPR001077">
    <property type="entry name" value="COMT_C"/>
</dbReference>
<feature type="domain" description="O-methyltransferase dimerisation" evidence="6">
    <location>
        <begin position="20"/>
        <end position="92"/>
    </location>
</feature>
<dbReference type="GO" id="GO:0032259">
    <property type="term" value="P:methylation"/>
    <property type="evidence" value="ECO:0007669"/>
    <property type="project" value="UniProtKB-KW"/>
</dbReference>
<reference evidence="7 8" key="1">
    <citation type="submission" date="2019-03" db="EMBL/GenBank/DDBJ databases">
        <title>Genomic Encyclopedia of Archaeal and Bacterial Type Strains, Phase II (KMG-II): from individual species to whole genera.</title>
        <authorList>
            <person name="Goeker M."/>
        </authorList>
    </citation>
    <scope>NUCLEOTIDE SEQUENCE [LARGE SCALE GENOMIC DNA]</scope>
    <source>
        <strain evidence="7 8">DSM 45499</strain>
    </source>
</reference>
<dbReference type="Proteomes" id="UP000294927">
    <property type="component" value="Unassembled WGS sequence"/>
</dbReference>
<keyword evidence="8" id="KW-1185">Reference proteome</keyword>
<dbReference type="GO" id="GO:0008171">
    <property type="term" value="F:O-methyltransferase activity"/>
    <property type="evidence" value="ECO:0007669"/>
    <property type="project" value="InterPro"/>
</dbReference>
<dbReference type="PIRSF" id="PIRSF005739">
    <property type="entry name" value="O-mtase"/>
    <property type="match status" value="1"/>
</dbReference>
<dbReference type="InterPro" id="IPR012967">
    <property type="entry name" value="COMT_dimerisation"/>
</dbReference>
<dbReference type="Gene3D" id="1.10.10.10">
    <property type="entry name" value="Winged helix-like DNA-binding domain superfamily/Winged helix DNA-binding domain"/>
    <property type="match status" value="1"/>
</dbReference>
<dbReference type="Gene3D" id="1.10.287.1350">
    <property type="match status" value="1"/>
</dbReference>
<comment type="caution">
    <text evidence="7">The sequence shown here is derived from an EMBL/GenBank/DDBJ whole genome shotgun (WGS) entry which is preliminary data.</text>
</comment>
<evidence type="ECO:0000256" key="3">
    <source>
        <dbReference type="ARBA" id="ARBA00022691"/>
    </source>
</evidence>
<evidence type="ECO:0000256" key="2">
    <source>
        <dbReference type="ARBA" id="ARBA00022679"/>
    </source>
</evidence>
<feature type="domain" description="O-methyltransferase C-terminal" evidence="5">
    <location>
        <begin position="117"/>
        <end position="313"/>
    </location>
</feature>
<sequence length="333" mass="36075">MEQPVAQESEQDALGVFALSEAMLPSRALHVVAELGVADLFGGAPRAAAELAETAGADPVALRIVLRLLAGHGLFHEPTTGVFELTGRGELLRSDHPRSLRAFVRTQGAVFDAVGALEHSVRTGEVAFEHVRRRSYFEHLRENPDQDALFNAAMSDLSRFDQDSIVTGYDFSRYSRIVDVAGGDGTLLKAILAGHPGPVGVLFDQEHVTATVAPTDRMTVVAGDFFGDIVAGGDLYLMKNIIHDWADDDAVAILRACRKVVPDHGRLVLFERMMAANEGPTQNNRLSLLMYVTFGSRERTRVEFEELFAASGFALDRTVAVGPVTHAVEAVPV</sequence>
<dbReference type="Pfam" id="PF08100">
    <property type="entry name" value="Dimerisation"/>
    <property type="match status" value="1"/>
</dbReference>
<dbReference type="PANTHER" id="PTHR43712:SF2">
    <property type="entry name" value="O-METHYLTRANSFERASE CICE"/>
    <property type="match status" value="1"/>
</dbReference>
<dbReference type="SUPFAM" id="SSF46785">
    <property type="entry name" value="Winged helix' DNA-binding domain"/>
    <property type="match status" value="1"/>
</dbReference>
<feature type="active site" description="Proton acceptor" evidence="4">
    <location>
        <position position="243"/>
    </location>
</feature>
<dbReference type="PANTHER" id="PTHR43712">
    <property type="entry name" value="PUTATIVE (AFU_ORTHOLOGUE AFUA_4G14580)-RELATED"/>
    <property type="match status" value="1"/>
</dbReference>
<dbReference type="EMBL" id="SOCP01000027">
    <property type="protein sequence ID" value="TDV38590.1"/>
    <property type="molecule type" value="Genomic_DNA"/>
</dbReference>
<dbReference type="InterPro" id="IPR029063">
    <property type="entry name" value="SAM-dependent_MTases_sf"/>
</dbReference>
<dbReference type="GO" id="GO:0046983">
    <property type="term" value="F:protein dimerization activity"/>
    <property type="evidence" value="ECO:0007669"/>
    <property type="project" value="InterPro"/>
</dbReference>
<name>A0A4R7UV90_9PSEU</name>
<dbReference type="RefSeq" id="WP_133908923.1">
    <property type="nucleotide sequence ID" value="NZ_SOCP01000027.1"/>
</dbReference>
<protein>
    <submittedName>
        <fullName evidence="7">O-methyltransferase</fullName>
    </submittedName>
</protein>
<dbReference type="InterPro" id="IPR036390">
    <property type="entry name" value="WH_DNA-bd_sf"/>
</dbReference>
<accession>A0A4R7UV90</accession>
<evidence type="ECO:0000256" key="4">
    <source>
        <dbReference type="PIRSR" id="PIRSR005739-1"/>
    </source>
</evidence>
<evidence type="ECO:0000259" key="5">
    <source>
        <dbReference type="Pfam" id="PF00891"/>
    </source>
</evidence>
<dbReference type="AlphaFoldDB" id="A0A4R7UV90"/>
<evidence type="ECO:0000256" key="1">
    <source>
        <dbReference type="ARBA" id="ARBA00022603"/>
    </source>
</evidence>